<dbReference type="InterPro" id="IPR006200">
    <property type="entry name" value="LexA"/>
</dbReference>
<keyword evidence="10 12" id="KW-0234">DNA repair</keyword>
<dbReference type="InterPro" id="IPR006199">
    <property type="entry name" value="LexA_DNA-bd_dom"/>
</dbReference>
<organism evidence="16 17">
    <name type="scientific">Candidatus Kerfeldbacteria bacterium CG08_land_8_20_14_0_20_40_16</name>
    <dbReference type="NCBI Taxonomy" id="2014244"/>
    <lineage>
        <taxon>Bacteria</taxon>
        <taxon>Candidatus Kerfeldiibacteriota</taxon>
    </lineage>
</organism>
<dbReference type="InterPro" id="IPR036286">
    <property type="entry name" value="LexA/Signal_pep-like_sf"/>
</dbReference>
<comment type="function">
    <text evidence="12">Represses a number of genes involved in the response to DNA damage (SOS response), including recA and lexA. In the presence of single-stranded DNA, RecA interacts with LexA causing an autocatalytic cleavage which disrupts the DNA-binding part of LexA, leading to derepression of the SOS regulon and eventually DNA repair.</text>
</comment>
<dbReference type="GO" id="GO:0009432">
    <property type="term" value="P:SOS response"/>
    <property type="evidence" value="ECO:0007669"/>
    <property type="project" value="UniProtKB-UniRule"/>
</dbReference>
<gene>
    <name evidence="12" type="primary">lexA</name>
    <name evidence="16" type="ORF">COT24_01985</name>
</gene>
<dbReference type="SUPFAM" id="SSF46785">
    <property type="entry name" value="Winged helix' DNA-binding domain"/>
    <property type="match status" value="1"/>
</dbReference>
<dbReference type="Pfam" id="PF00717">
    <property type="entry name" value="Peptidase_S24"/>
    <property type="match status" value="1"/>
</dbReference>
<evidence type="ECO:0000259" key="14">
    <source>
        <dbReference type="Pfam" id="PF00717"/>
    </source>
</evidence>
<keyword evidence="4 12" id="KW-0227">DNA damage</keyword>
<comment type="similarity">
    <text evidence="1 12 13">Belongs to the peptidase S24 family.</text>
</comment>
<keyword evidence="2 12" id="KW-0678">Repressor</keyword>
<dbReference type="Gene3D" id="2.10.109.10">
    <property type="entry name" value="Umud Fragment, subunit A"/>
    <property type="match status" value="1"/>
</dbReference>
<comment type="catalytic activity">
    <reaction evidence="12">
        <text>Hydrolysis of Ala-|-Gly bond in repressor LexA.</text>
        <dbReference type="EC" id="3.4.21.88"/>
    </reaction>
</comment>
<dbReference type="Pfam" id="PF01726">
    <property type="entry name" value="LexA_DNA_bind"/>
    <property type="match status" value="1"/>
</dbReference>
<dbReference type="Gene3D" id="1.10.10.10">
    <property type="entry name" value="Winged helix-like DNA-binding domain superfamily/Winged helix DNA-binding domain"/>
    <property type="match status" value="1"/>
</dbReference>
<feature type="domain" description="Peptidase S24/S26A/S26B/S26C" evidence="14">
    <location>
        <begin position="83"/>
        <end position="187"/>
    </location>
</feature>
<evidence type="ECO:0000256" key="10">
    <source>
        <dbReference type="ARBA" id="ARBA00023204"/>
    </source>
</evidence>
<dbReference type="PANTHER" id="PTHR33516">
    <property type="entry name" value="LEXA REPRESSOR"/>
    <property type="match status" value="1"/>
</dbReference>
<keyword evidence="5 12" id="KW-0378">Hydrolase</keyword>
<dbReference type="GO" id="GO:0006508">
    <property type="term" value="P:proteolysis"/>
    <property type="evidence" value="ECO:0007669"/>
    <property type="project" value="InterPro"/>
</dbReference>
<dbReference type="GO" id="GO:0004252">
    <property type="term" value="F:serine-type endopeptidase activity"/>
    <property type="evidence" value="ECO:0007669"/>
    <property type="project" value="UniProtKB-UniRule"/>
</dbReference>
<evidence type="ECO:0000256" key="6">
    <source>
        <dbReference type="ARBA" id="ARBA00022813"/>
    </source>
</evidence>
<accession>A0A2H0YW82</accession>
<dbReference type="CDD" id="cd06529">
    <property type="entry name" value="S24_LexA-like"/>
    <property type="match status" value="1"/>
</dbReference>
<keyword evidence="8 12" id="KW-0238">DNA-binding</keyword>
<comment type="subunit">
    <text evidence="12">Homodimer.</text>
</comment>
<keyword evidence="6 12" id="KW-0068">Autocatalytic cleavage</keyword>
<dbReference type="InterPro" id="IPR050077">
    <property type="entry name" value="LexA_repressor"/>
</dbReference>
<reference evidence="16 17" key="1">
    <citation type="submission" date="2017-09" db="EMBL/GenBank/DDBJ databases">
        <title>Depth-based differentiation of microbial function through sediment-hosted aquifers and enrichment of novel symbionts in the deep terrestrial subsurface.</title>
        <authorList>
            <person name="Probst A.J."/>
            <person name="Ladd B."/>
            <person name="Jarett J.K."/>
            <person name="Geller-Mcgrath D.E."/>
            <person name="Sieber C.M."/>
            <person name="Emerson J.B."/>
            <person name="Anantharaman K."/>
            <person name="Thomas B.C."/>
            <person name="Malmstrom R."/>
            <person name="Stieglmeier M."/>
            <person name="Klingl A."/>
            <person name="Woyke T."/>
            <person name="Ryan C.M."/>
            <person name="Banfield J.F."/>
        </authorList>
    </citation>
    <scope>NUCLEOTIDE SEQUENCE [LARGE SCALE GENOMIC DNA]</scope>
    <source>
        <strain evidence="16">CG08_land_8_20_14_0_20_40_16</strain>
    </source>
</reference>
<evidence type="ECO:0000256" key="2">
    <source>
        <dbReference type="ARBA" id="ARBA00022491"/>
    </source>
</evidence>
<evidence type="ECO:0000256" key="5">
    <source>
        <dbReference type="ARBA" id="ARBA00022801"/>
    </source>
</evidence>
<keyword evidence="7 12" id="KW-0805">Transcription regulation</keyword>
<dbReference type="InterPro" id="IPR036390">
    <property type="entry name" value="WH_DNA-bd_sf"/>
</dbReference>
<evidence type="ECO:0000313" key="17">
    <source>
        <dbReference type="Proteomes" id="UP000231542"/>
    </source>
</evidence>
<evidence type="ECO:0000256" key="11">
    <source>
        <dbReference type="ARBA" id="ARBA00023236"/>
    </source>
</evidence>
<keyword evidence="9 12" id="KW-0804">Transcription</keyword>
<dbReference type="InterPro" id="IPR015927">
    <property type="entry name" value="Peptidase_S24_S26A/B/C"/>
</dbReference>
<dbReference type="SUPFAM" id="SSF51306">
    <property type="entry name" value="LexA/Signal peptidase"/>
    <property type="match status" value="1"/>
</dbReference>
<evidence type="ECO:0000256" key="9">
    <source>
        <dbReference type="ARBA" id="ARBA00023163"/>
    </source>
</evidence>
<dbReference type="Proteomes" id="UP000231542">
    <property type="component" value="Unassembled WGS sequence"/>
</dbReference>
<evidence type="ECO:0000256" key="13">
    <source>
        <dbReference type="RuleBase" id="RU003991"/>
    </source>
</evidence>
<dbReference type="InterPro" id="IPR039418">
    <property type="entry name" value="LexA-like"/>
</dbReference>
<dbReference type="HAMAP" id="MF_00015">
    <property type="entry name" value="LexA"/>
    <property type="match status" value="1"/>
</dbReference>
<dbReference type="AlphaFoldDB" id="A0A2H0YW82"/>
<dbReference type="EC" id="3.4.21.88" evidence="12"/>
<dbReference type="GO" id="GO:0006281">
    <property type="term" value="P:DNA repair"/>
    <property type="evidence" value="ECO:0007669"/>
    <property type="project" value="UniProtKB-UniRule"/>
</dbReference>
<feature type="site" description="Cleavage; by autolysis" evidence="12">
    <location>
        <begin position="90"/>
        <end position="91"/>
    </location>
</feature>
<dbReference type="InterPro" id="IPR006197">
    <property type="entry name" value="Peptidase_S24_LexA"/>
</dbReference>
<evidence type="ECO:0000256" key="4">
    <source>
        <dbReference type="ARBA" id="ARBA00022763"/>
    </source>
</evidence>
<dbReference type="PRINTS" id="PR00726">
    <property type="entry name" value="LEXASERPTASE"/>
</dbReference>
<dbReference type="GO" id="GO:0006260">
    <property type="term" value="P:DNA replication"/>
    <property type="evidence" value="ECO:0007669"/>
    <property type="project" value="UniProtKB-UniRule"/>
</dbReference>
<dbReference type="InterPro" id="IPR011991">
    <property type="entry name" value="ArsR-like_HTH"/>
</dbReference>
<keyword evidence="11 12" id="KW-0742">SOS response</keyword>
<dbReference type="GO" id="GO:0045892">
    <property type="term" value="P:negative regulation of DNA-templated transcription"/>
    <property type="evidence" value="ECO:0007669"/>
    <property type="project" value="UniProtKB-UniRule"/>
</dbReference>
<protein>
    <recommendedName>
        <fullName evidence="12">LexA repressor</fullName>
        <ecNumber evidence="12">3.4.21.88</ecNumber>
    </recommendedName>
</protein>
<feature type="DNA-binding region" description="H-T-H motif" evidence="12">
    <location>
        <begin position="29"/>
        <end position="49"/>
    </location>
</feature>
<proteinExistence type="inferred from homology"/>
<feature type="active site" description="For autocatalytic cleavage activity" evidence="12">
    <location>
        <position position="162"/>
    </location>
</feature>
<evidence type="ECO:0000256" key="1">
    <source>
        <dbReference type="ARBA" id="ARBA00007484"/>
    </source>
</evidence>
<dbReference type="CDD" id="cd00090">
    <property type="entry name" value="HTH_ARSR"/>
    <property type="match status" value="1"/>
</dbReference>
<feature type="active site" description="For autocatalytic cleavage activity" evidence="12">
    <location>
        <position position="124"/>
    </location>
</feature>
<dbReference type="GO" id="GO:0003677">
    <property type="term" value="F:DNA binding"/>
    <property type="evidence" value="ECO:0007669"/>
    <property type="project" value="UniProtKB-UniRule"/>
</dbReference>
<evidence type="ECO:0000259" key="15">
    <source>
        <dbReference type="Pfam" id="PF01726"/>
    </source>
</evidence>
<dbReference type="EMBL" id="PEXU01000023">
    <property type="protein sequence ID" value="PIS42745.1"/>
    <property type="molecule type" value="Genomic_DNA"/>
</dbReference>
<comment type="caution">
    <text evidence="16">The sequence shown here is derived from an EMBL/GenBank/DDBJ whole genome shotgun (WGS) entry which is preliminary data.</text>
</comment>
<sequence>MTENITKKQKQILDYITEFISVNGYSPSYREIAEYFGLSSPATIYEHIKGLEDKGFIKAEEKKARSIKISKKERRERPALELPLVGTIAAGEPIEAIEEKETITVPVEMANDPNAFVLRVKGKSMIEDGILDGDYVICERRFYPQNGEVVVALLNNEYATLKKYYREKDRIRLQPANSTMKPIYSKNPVIQGIVKAVLRKY</sequence>
<evidence type="ECO:0000256" key="3">
    <source>
        <dbReference type="ARBA" id="ARBA00022705"/>
    </source>
</evidence>
<dbReference type="NCBIfam" id="TIGR00498">
    <property type="entry name" value="lexA"/>
    <property type="match status" value="1"/>
</dbReference>
<dbReference type="PANTHER" id="PTHR33516:SF2">
    <property type="entry name" value="LEXA REPRESSOR-RELATED"/>
    <property type="match status" value="1"/>
</dbReference>
<keyword evidence="3 12" id="KW-0235">DNA replication</keyword>
<evidence type="ECO:0000256" key="8">
    <source>
        <dbReference type="ARBA" id="ARBA00023125"/>
    </source>
</evidence>
<name>A0A2H0YW82_9BACT</name>
<evidence type="ECO:0000256" key="12">
    <source>
        <dbReference type="HAMAP-Rule" id="MF_00015"/>
    </source>
</evidence>
<evidence type="ECO:0000256" key="7">
    <source>
        <dbReference type="ARBA" id="ARBA00023015"/>
    </source>
</evidence>
<dbReference type="InterPro" id="IPR036388">
    <property type="entry name" value="WH-like_DNA-bd_sf"/>
</dbReference>
<feature type="domain" description="LexA repressor DNA-binding" evidence="15">
    <location>
        <begin position="3"/>
        <end position="65"/>
    </location>
</feature>
<evidence type="ECO:0000313" key="16">
    <source>
        <dbReference type="EMBL" id="PIS42745.1"/>
    </source>
</evidence>